<dbReference type="Proteomes" id="UP001497497">
    <property type="component" value="Unassembled WGS sequence"/>
</dbReference>
<dbReference type="InterPro" id="IPR002659">
    <property type="entry name" value="Glyco_trans_31"/>
</dbReference>
<accession>A0AAV2HDX5</accession>
<organism evidence="11 12">
    <name type="scientific">Lymnaea stagnalis</name>
    <name type="common">Great pond snail</name>
    <name type="synonym">Helix stagnalis</name>
    <dbReference type="NCBI Taxonomy" id="6523"/>
    <lineage>
        <taxon>Eukaryota</taxon>
        <taxon>Metazoa</taxon>
        <taxon>Spiralia</taxon>
        <taxon>Lophotrochozoa</taxon>
        <taxon>Mollusca</taxon>
        <taxon>Gastropoda</taxon>
        <taxon>Heterobranchia</taxon>
        <taxon>Euthyneura</taxon>
        <taxon>Panpulmonata</taxon>
        <taxon>Hygrophila</taxon>
        <taxon>Lymnaeoidea</taxon>
        <taxon>Lymnaeidae</taxon>
        <taxon>Lymnaea</taxon>
    </lineage>
</organism>
<dbReference type="GO" id="GO:0006493">
    <property type="term" value="P:protein O-linked glycosylation"/>
    <property type="evidence" value="ECO:0007669"/>
    <property type="project" value="TreeGrafter"/>
</dbReference>
<dbReference type="PANTHER" id="PTHR11214">
    <property type="entry name" value="BETA-1,3-N-ACETYLGLUCOSAMINYLTRANSFERASE"/>
    <property type="match status" value="1"/>
</dbReference>
<evidence type="ECO:0000256" key="6">
    <source>
        <dbReference type="ARBA" id="ARBA00022968"/>
    </source>
</evidence>
<name>A0AAV2HDX5_LYMST</name>
<keyword evidence="4" id="KW-0808">Transferase</keyword>
<evidence type="ECO:0000256" key="5">
    <source>
        <dbReference type="ARBA" id="ARBA00022692"/>
    </source>
</evidence>
<proteinExistence type="inferred from homology"/>
<comment type="similarity">
    <text evidence="2 10">Belongs to the glycosyltransferase 31 family.</text>
</comment>
<comment type="subcellular location">
    <subcellularLocation>
        <location evidence="1 10">Golgi apparatus membrane</location>
        <topology evidence="1 10">Single-pass type II membrane protein</topology>
    </subcellularLocation>
</comment>
<evidence type="ECO:0000256" key="10">
    <source>
        <dbReference type="RuleBase" id="RU363063"/>
    </source>
</evidence>
<keyword evidence="3 10" id="KW-0328">Glycosyltransferase</keyword>
<keyword evidence="9" id="KW-0472">Membrane</keyword>
<evidence type="ECO:0000256" key="8">
    <source>
        <dbReference type="ARBA" id="ARBA00023034"/>
    </source>
</evidence>
<gene>
    <name evidence="11" type="ORF">GSLYS_00006150001</name>
</gene>
<evidence type="ECO:0000256" key="3">
    <source>
        <dbReference type="ARBA" id="ARBA00022676"/>
    </source>
</evidence>
<evidence type="ECO:0000256" key="1">
    <source>
        <dbReference type="ARBA" id="ARBA00004323"/>
    </source>
</evidence>
<keyword evidence="7" id="KW-1133">Transmembrane helix</keyword>
<dbReference type="GO" id="GO:0016758">
    <property type="term" value="F:hexosyltransferase activity"/>
    <property type="evidence" value="ECO:0007669"/>
    <property type="project" value="InterPro"/>
</dbReference>
<dbReference type="EMBL" id="CAXITT010000105">
    <property type="protein sequence ID" value="CAL1532071.1"/>
    <property type="molecule type" value="Genomic_DNA"/>
</dbReference>
<keyword evidence="12" id="KW-1185">Reference proteome</keyword>
<keyword evidence="5" id="KW-0812">Transmembrane</keyword>
<dbReference type="Pfam" id="PF01762">
    <property type="entry name" value="Galactosyl_T"/>
    <property type="match status" value="1"/>
</dbReference>
<dbReference type="SUPFAM" id="SSF53448">
    <property type="entry name" value="Nucleotide-diphospho-sugar transferases"/>
    <property type="match status" value="1"/>
</dbReference>
<protein>
    <recommendedName>
        <fullName evidence="10">Hexosyltransferase</fullName>
        <ecNumber evidence="10">2.4.1.-</ecNumber>
    </recommendedName>
</protein>
<evidence type="ECO:0000313" key="11">
    <source>
        <dbReference type="EMBL" id="CAL1532071.1"/>
    </source>
</evidence>
<evidence type="ECO:0000256" key="4">
    <source>
        <dbReference type="ARBA" id="ARBA00022679"/>
    </source>
</evidence>
<dbReference type="Gene3D" id="3.90.550.50">
    <property type="match status" value="1"/>
</dbReference>
<keyword evidence="8 10" id="KW-0333">Golgi apparatus</keyword>
<evidence type="ECO:0000256" key="7">
    <source>
        <dbReference type="ARBA" id="ARBA00022989"/>
    </source>
</evidence>
<evidence type="ECO:0000256" key="2">
    <source>
        <dbReference type="ARBA" id="ARBA00008661"/>
    </source>
</evidence>
<dbReference type="PANTHER" id="PTHR11214:SF376">
    <property type="entry name" value="HEXOSYLTRANSFERASE"/>
    <property type="match status" value="1"/>
</dbReference>
<dbReference type="GO" id="GO:0000139">
    <property type="term" value="C:Golgi membrane"/>
    <property type="evidence" value="ECO:0007669"/>
    <property type="project" value="UniProtKB-SubCell"/>
</dbReference>
<sequence length="222" mass="26132">MTNRQTRDDPQRTQQKDILSTLSRNVQEAKKFKDIVMGNFTDIYRNLTKKHVVALGWALSHCPKVKYIVKVDDDVIVNVYNLARHIKQTYRTTREAVVCRVPKNLQVHRSKVSKWSVSMEEYPFRAYPPYCLGLGIFMTRDVALRLYETTRDVRPFWIDDVYMTGLVAWKAGVTLKDFHANLTVVFQNSYHPHHRNAMFVLARFNNKQGYRQYWRDLVASEG</sequence>
<dbReference type="EC" id="2.4.1.-" evidence="10"/>
<dbReference type="InterPro" id="IPR029044">
    <property type="entry name" value="Nucleotide-diphossugar_trans"/>
</dbReference>
<dbReference type="AlphaFoldDB" id="A0AAV2HDX5"/>
<comment type="caution">
    <text evidence="11">The sequence shown here is derived from an EMBL/GenBank/DDBJ whole genome shotgun (WGS) entry which is preliminary data.</text>
</comment>
<evidence type="ECO:0000313" key="12">
    <source>
        <dbReference type="Proteomes" id="UP001497497"/>
    </source>
</evidence>
<keyword evidence="6" id="KW-0735">Signal-anchor</keyword>
<reference evidence="11 12" key="1">
    <citation type="submission" date="2024-04" db="EMBL/GenBank/DDBJ databases">
        <authorList>
            <consortium name="Genoscope - CEA"/>
            <person name="William W."/>
        </authorList>
    </citation>
    <scope>NUCLEOTIDE SEQUENCE [LARGE SCALE GENOMIC DNA]</scope>
</reference>
<evidence type="ECO:0000256" key="9">
    <source>
        <dbReference type="ARBA" id="ARBA00023136"/>
    </source>
</evidence>